<feature type="compositionally biased region" description="Acidic residues" evidence="1">
    <location>
        <begin position="347"/>
        <end position="361"/>
    </location>
</feature>
<organism evidence="2 3">
    <name type="scientific">Stylosanthes scabra</name>
    <dbReference type="NCBI Taxonomy" id="79078"/>
    <lineage>
        <taxon>Eukaryota</taxon>
        <taxon>Viridiplantae</taxon>
        <taxon>Streptophyta</taxon>
        <taxon>Embryophyta</taxon>
        <taxon>Tracheophyta</taxon>
        <taxon>Spermatophyta</taxon>
        <taxon>Magnoliopsida</taxon>
        <taxon>eudicotyledons</taxon>
        <taxon>Gunneridae</taxon>
        <taxon>Pentapetalae</taxon>
        <taxon>rosids</taxon>
        <taxon>fabids</taxon>
        <taxon>Fabales</taxon>
        <taxon>Fabaceae</taxon>
        <taxon>Papilionoideae</taxon>
        <taxon>50 kb inversion clade</taxon>
        <taxon>dalbergioids sensu lato</taxon>
        <taxon>Dalbergieae</taxon>
        <taxon>Pterocarpus clade</taxon>
        <taxon>Stylosanthes</taxon>
    </lineage>
</organism>
<evidence type="ECO:0000313" key="3">
    <source>
        <dbReference type="Proteomes" id="UP001341840"/>
    </source>
</evidence>
<feature type="compositionally biased region" description="Polar residues" evidence="1">
    <location>
        <begin position="317"/>
        <end position="327"/>
    </location>
</feature>
<sequence>MDFHSLSRKELQALCKKNKIPANITNVAMADALSALPHVEGLDEFLNPIEAEGVAETPITHRGAASRTATRKKPVREEPPSSKVVPSSQRPLRGTRRAGNGDGVVAFEQENKDANVLVTPAARKRAPAVSLSRKKEVEVVEDDEEKIRGNEKPIVLPKTPAAVPSSRTRATGARKTEGTSVGLGYNTRRSVRLLEKNLSKMSLMDAEDNGDEKIDDVSEEISSVSQQIQDSADTEEVSDAGVNLKAVTDVVSEDTNEQEVSSMEMKTESECQVHDLGSEVQVVSVKETDVEPLMEAESEEEDGSSLKADFVAKETNVNLEGSSGTLEDSNEVDKVIGDNSAVHGGDEGSELLSELEDGDKSEDEKELASPEGVVGQNSSNVSSSDELLKEDCEVKLHYSEVLSSEVDENMEGDSEIKMENCEESLEGGFKMDNASNLFDVPSVLASENPSVKSSMVEEEKLTDGASDVTGESSAEEYTTEDEEVDDNNASEKDNSFDVTEESINVEDLTLRSSELNDNQGELEVKSEHLEESMMEVEKVIDGASSAAISLEEDANESYANFVAALVCTESSADVTLESSLVHVAVQEAEQTDNSEFNDDAAAEEIATYDDSFSVPSLNPEMLVEGDHSSEIVIADKQEHEEHNVLAVAEEVATDDASLSVLSFNCDRTVKGDVSSEVVIEEPNDDSAAKDTAMDASMHVPSFNLNSLVQASNTPIKSVVAEESKGETKGVANETQTVENLTIMKENLTTDELQQKSMRELKKMMKKLGLNNNNTAGKEVERKRTALQVLPENQNTPKAATKQ</sequence>
<feature type="region of interest" description="Disordered" evidence="1">
    <location>
        <begin position="447"/>
        <end position="502"/>
    </location>
</feature>
<feature type="region of interest" description="Disordered" evidence="1">
    <location>
        <begin position="252"/>
        <end position="272"/>
    </location>
</feature>
<feature type="region of interest" description="Disordered" evidence="1">
    <location>
        <begin position="156"/>
        <end position="182"/>
    </location>
</feature>
<feature type="compositionally biased region" description="Acidic residues" evidence="1">
    <location>
        <begin position="292"/>
        <end position="303"/>
    </location>
</feature>
<proteinExistence type="predicted"/>
<feature type="region of interest" description="Disordered" evidence="1">
    <location>
        <begin position="218"/>
        <end position="238"/>
    </location>
</feature>
<evidence type="ECO:0000256" key="1">
    <source>
        <dbReference type="SAM" id="MobiDB-lite"/>
    </source>
</evidence>
<keyword evidence="3" id="KW-1185">Reference proteome</keyword>
<feature type="compositionally biased region" description="Low complexity" evidence="1">
    <location>
        <begin position="220"/>
        <end position="231"/>
    </location>
</feature>
<feature type="region of interest" description="Disordered" evidence="1">
    <location>
        <begin position="317"/>
        <end position="386"/>
    </location>
</feature>
<gene>
    <name evidence="2" type="ORF">PIB30_005379</name>
</gene>
<accession>A0ABU6W574</accession>
<feature type="compositionally biased region" description="Low complexity" evidence="1">
    <location>
        <begin position="372"/>
        <end position="384"/>
    </location>
</feature>
<feature type="compositionally biased region" description="Polar residues" evidence="1">
    <location>
        <begin position="790"/>
        <end position="802"/>
    </location>
</feature>
<evidence type="ECO:0000313" key="2">
    <source>
        <dbReference type="EMBL" id="MED6179921.1"/>
    </source>
</evidence>
<comment type="caution">
    <text evidence="2">The sequence shown here is derived from an EMBL/GenBank/DDBJ whole genome shotgun (WGS) entry which is preliminary data.</text>
</comment>
<reference evidence="2 3" key="1">
    <citation type="journal article" date="2023" name="Plants (Basel)">
        <title>Bridging the Gap: Combining Genomics and Transcriptomics Approaches to Understand Stylosanthes scabra, an Orphan Legume from the Brazilian Caatinga.</title>
        <authorList>
            <person name="Ferreira-Neto J.R.C."/>
            <person name="da Silva M.D."/>
            <person name="Binneck E."/>
            <person name="de Melo N.F."/>
            <person name="da Silva R.H."/>
            <person name="de Melo A.L.T.M."/>
            <person name="Pandolfi V."/>
            <person name="Bustamante F.O."/>
            <person name="Brasileiro-Vidal A.C."/>
            <person name="Benko-Iseppon A.M."/>
        </authorList>
    </citation>
    <scope>NUCLEOTIDE SEQUENCE [LARGE SCALE GENOMIC DNA]</scope>
    <source>
        <tissue evidence="2">Leaves</tissue>
    </source>
</reference>
<protein>
    <submittedName>
        <fullName evidence="2">Uncharacterized protein</fullName>
    </submittedName>
</protein>
<feature type="compositionally biased region" description="Acidic residues" evidence="1">
    <location>
        <begin position="473"/>
        <end position="488"/>
    </location>
</feature>
<feature type="region of interest" description="Disordered" evidence="1">
    <location>
        <begin position="768"/>
        <end position="802"/>
    </location>
</feature>
<dbReference type="PANTHER" id="PTHR33621:SF2">
    <property type="entry name" value="RIBOSOMAL L1 DOMAIN-CONTAINING PROTEIN"/>
    <property type="match status" value="1"/>
</dbReference>
<dbReference type="PANTHER" id="PTHR33621">
    <property type="entry name" value="ASPARTIC/GLUTAMIC ACID-RICH PROTEIN"/>
    <property type="match status" value="1"/>
</dbReference>
<feature type="region of interest" description="Disordered" evidence="1">
    <location>
        <begin position="56"/>
        <end position="100"/>
    </location>
</feature>
<dbReference type="EMBL" id="JASCZI010181253">
    <property type="protein sequence ID" value="MED6179921.1"/>
    <property type="molecule type" value="Genomic_DNA"/>
</dbReference>
<feature type="region of interest" description="Disordered" evidence="1">
    <location>
        <begin position="292"/>
        <end position="311"/>
    </location>
</feature>
<name>A0ABU6W574_9FABA</name>
<feature type="compositionally biased region" description="Low complexity" evidence="1">
    <location>
        <begin position="81"/>
        <end position="91"/>
    </location>
</feature>
<dbReference type="Proteomes" id="UP001341840">
    <property type="component" value="Unassembled WGS sequence"/>
</dbReference>